<dbReference type="Proteomes" id="UP001056120">
    <property type="component" value="Linkage Group LG12"/>
</dbReference>
<reference evidence="2" key="1">
    <citation type="journal article" date="2022" name="Mol. Ecol. Resour.">
        <title>The genomes of chicory, endive, great burdock and yacon provide insights into Asteraceae palaeo-polyploidization history and plant inulin production.</title>
        <authorList>
            <person name="Fan W."/>
            <person name="Wang S."/>
            <person name="Wang H."/>
            <person name="Wang A."/>
            <person name="Jiang F."/>
            <person name="Liu H."/>
            <person name="Zhao H."/>
            <person name="Xu D."/>
            <person name="Zhang Y."/>
        </authorList>
    </citation>
    <scope>NUCLEOTIDE SEQUENCE [LARGE SCALE GENOMIC DNA]</scope>
    <source>
        <strain evidence="2">cv. Yunnan</strain>
    </source>
</reference>
<dbReference type="EMBL" id="CM042029">
    <property type="protein sequence ID" value="KAI3794643.1"/>
    <property type="molecule type" value="Genomic_DNA"/>
</dbReference>
<proteinExistence type="predicted"/>
<accession>A0ACB9HH64</accession>
<protein>
    <submittedName>
        <fullName evidence="1">Uncharacterized protein</fullName>
    </submittedName>
</protein>
<keyword evidence="2" id="KW-1185">Reference proteome</keyword>
<reference evidence="1 2" key="2">
    <citation type="journal article" date="2022" name="Mol. Ecol. Resour.">
        <title>The genomes of chicory, endive, great burdock and yacon provide insights into Asteraceae paleo-polyploidization history and plant inulin production.</title>
        <authorList>
            <person name="Fan W."/>
            <person name="Wang S."/>
            <person name="Wang H."/>
            <person name="Wang A."/>
            <person name="Jiang F."/>
            <person name="Liu H."/>
            <person name="Zhao H."/>
            <person name="Xu D."/>
            <person name="Zhang Y."/>
        </authorList>
    </citation>
    <scope>NUCLEOTIDE SEQUENCE [LARGE SCALE GENOMIC DNA]</scope>
    <source>
        <strain evidence="2">cv. Yunnan</strain>
        <tissue evidence="1">Leaves</tissue>
    </source>
</reference>
<evidence type="ECO:0000313" key="1">
    <source>
        <dbReference type="EMBL" id="KAI3794643.1"/>
    </source>
</evidence>
<sequence length="67" mass="7555">MYISSVISGGGASISAIVRNLECQCCCGHHKSIVVIINPWLRNLRCLKAQIWYWHKEFNLHSSVLAV</sequence>
<gene>
    <name evidence="1" type="ORF">L1987_37276</name>
</gene>
<name>A0ACB9HH64_9ASTR</name>
<organism evidence="1 2">
    <name type="scientific">Smallanthus sonchifolius</name>
    <dbReference type="NCBI Taxonomy" id="185202"/>
    <lineage>
        <taxon>Eukaryota</taxon>
        <taxon>Viridiplantae</taxon>
        <taxon>Streptophyta</taxon>
        <taxon>Embryophyta</taxon>
        <taxon>Tracheophyta</taxon>
        <taxon>Spermatophyta</taxon>
        <taxon>Magnoliopsida</taxon>
        <taxon>eudicotyledons</taxon>
        <taxon>Gunneridae</taxon>
        <taxon>Pentapetalae</taxon>
        <taxon>asterids</taxon>
        <taxon>campanulids</taxon>
        <taxon>Asterales</taxon>
        <taxon>Asteraceae</taxon>
        <taxon>Asteroideae</taxon>
        <taxon>Heliantheae alliance</taxon>
        <taxon>Millerieae</taxon>
        <taxon>Smallanthus</taxon>
    </lineage>
</organism>
<evidence type="ECO:0000313" key="2">
    <source>
        <dbReference type="Proteomes" id="UP001056120"/>
    </source>
</evidence>
<comment type="caution">
    <text evidence="1">The sequence shown here is derived from an EMBL/GenBank/DDBJ whole genome shotgun (WGS) entry which is preliminary data.</text>
</comment>